<evidence type="ECO:0000256" key="6">
    <source>
        <dbReference type="ARBA" id="ARBA00022989"/>
    </source>
</evidence>
<evidence type="ECO:0000256" key="1">
    <source>
        <dbReference type="ARBA" id="ARBA00004479"/>
    </source>
</evidence>
<dbReference type="EMBL" id="JBFOLK010000010">
    <property type="protein sequence ID" value="KAL2481807.1"/>
    <property type="molecule type" value="Genomic_DNA"/>
</dbReference>
<keyword evidence="3 11" id="KW-0812">Transmembrane</keyword>
<organism evidence="14 15">
    <name type="scientific">Abeliophyllum distichum</name>
    <dbReference type="NCBI Taxonomy" id="126358"/>
    <lineage>
        <taxon>Eukaryota</taxon>
        <taxon>Viridiplantae</taxon>
        <taxon>Streptophyta</taxon>
        <taxon>Embryophyta</taxon>
        <taxon>Tracheophyta</taxon>
        <taxon>Spermatophyta</taxon>
        <taxon>Magnoliopsida</taxon>
        <taxon>eudicotyledons</taxon>
        <taxon>Gunneridae</taxon>
        <taxon>Pentapetalae</taxon>
        <taxon>asterids</taxon>
        <taxon>lamiids</taxon>
        <taxon>Lamiales</taxon>
        <taxon>Oleaceae</taxon>
        <taxon>Forsythieae</taxon>
        <taxon>Abeliophyllum</taxon>
    </lineage>
</organism>
<dbReference type="Pfam" id="PF00560">
    <property type="entry name" value="LRR_1"/>
    <property type="match status" value="4"/>
</dbReference>
<dbReference type="InterPro" id="IPR001611">
    <property type="entry name" value="Leu-rich_rpt"/>
</dbReference>
<dbReference type="SUPFAM" id="SSF52058">
    <property type="entry name" value="L domain-like"/>
    <property type="match status" value="1"/>
</dbReference>
<dbReference type="Proteomes" id="UP001604336">
    <property type="component" value="Unassembled WGS sequence"/>
</dbReference>
<evidence type="ECO:0000256" key="5">
    <source>
        <dbReference type="ARBA" id="ARBA00022737"/>
    </source>
</evidence>
<dbReference type="InterPro" id="IPR001245">
    <property type="entry name" value="Ser-Thr/Tyr_kinase_cat_dom"/>
</dbReference>
<dbReference type="PANTHER" id="PTHR48006:SF84">
    <property type="entry name" value="REPEAT TRANSMEMBRANE PROTEIN KINASE, PUTATIVE, EXPRESSED-RELATED"/>
    <property type="match status" value="1"/>
</dbReference>
<evidence type="ECO:0000256" key="7">
    <source>
        <dbReference type="ARBA" id="ARBA00023136"/>
    </source>
</evidence>
<dbReference type="FunFam" id="3.80.10.10:FF:000383">
    <property type="entry name" value="Leucine-rich repeat receptor protein kinase EMS1"/>
    <property type="match status" value="1"/>
</dbReference>
<evidence type="ECO:0000256" key="9">
    <source>
        <dbReference type="ARBA" id="ARBA00023180"/>
    </source>
</evidence>
<feature type="domain" description="Protein kinase" evidence="13">
    <location>
        <begin position="477"/>
        <end position="762"/>
    </location>
</feature>
<dbReference type="InterPro" id="IPR051824">
    <property type="entry name" value="LRR_Rcpt-Like_S/T_Kinase"/>
</dbReference>
<dbReference type="InterPro" id="IPR011009">
    <property type="entry name" value="Kinase-like_dom_sf"/>
</dbReference>
<keyword evidence="7 11" id="KW-0472">Membrane</keyword>
<dbReference type="Gene3D" id="3.80.10.10">
    <property type="entry name" value="Ribonuclease Inhibitor"/>
    <property type="match status" value="3"/>
</dbReference>
<comment type="caution">
    <text evidence="14">The sequence shown here is derived from an EMBL/GenBank/DDBJ whole genome shotgun (WGS) entry which is preliminary data.</text>
</comment>
<dbReference type="AlphaFoldDB" id="A0ABD1R1A7"/>
<evidence type="ECO:0000256" key="4">
    <source>
        <dbReference type="ARBA" id="ARBA00022729"/>
    </source>
</evidence>
<feature type="region of interest" description="Disordered" evidence="10">
    <location>
        <begin position="771"/>
        <end position="796"/>
    </location>
</feature>
<dbReference type="SUPFAM" id="SSF56112">
    <property type="entry name" value="Protein kinase-like (PK-like)"/>
    <property type="match status" value="1"/>
</dbReference>
<evidence type="ECO:0000256" key="11">
    <source>
        <dbReference type="SAM" id="Phobius"/>
    </source>
</evidence>
<evidence type="ECO:0000256" key="8">
    <source>
        <dbReference type="ARBA" id="ARBA00023170"/>
    </source>
</evidence>
<keyword evidence="8" id="KW-0675">Receptor</keyword>
<keyword evidence="2" id="KW-0433">Leucine-rich repeat</keyword>
<keyword evidence="6 11" id="KW-1133">Transmembrane helix</keyword>
<sequence>MAEKVSHIAFLVLLVLSISVTYTEQLQSSQTQTLLRIQHLLYNPPFLNGWNNGTDFCNAEPSSTVTIVCYEDSITQLHIIGDVGAPRLPENFSIDSFVTTLVRLPSLTVLRLVSLGLWGPLPTKLTRLSSLEILNLTSNFFHGTILPEISSLTNLQTLILDGNNFTGGLPDGLASLTTLAVLSVKYNSLYGSLSESLESLENLRVLALSNNKFSGEVPDLSSLVNLQILDLGDNALGPRFPAISNKIERIVLRRNKFTFGIPEKVQSYHQLEHLDISSNRFVGPFPASLLSLPSIAYVNIADNKFTGMLFENLPCNPSLDFVNLTSNLLTGKLPSCLHPGSKHRVVSYAGNCLATVDKNQHPILFCKNEALAVGILPRHKTRKQVSKIALALSLTGGIIGAIILVGIALLVVRNFIARRAVQTPPTRFVEDNASTSYTSKFLRDARYITRATKLGALGLPAYRTFSLEELEEATNNFDTSTFIGEGSHDQMYRGQLKDGSFVAVRCLKMKRNHSTQHFMYHIELMSKLRHHHLVSALGHCFEYYLDDSSVSRVFLVFEYVPNGTLRSWISVCSRSPSYLAEKHIRRKLTWAQRIAAATGVAKGIQFLHTGIVPGLFSNNLKITDILLDQNLAAKISSYNLPLLADYMGKGRLQNFLSGSNNFESAREKHQDKFDIYDFGVILLEIISGKPINSRNEVEVLKDQLLTIVIADDASRKSVVDPVIKSSCSEESLKTMMEICCRCLHKDPLDRPSIEDVLWNLQFASQVQDAWRGDSQSSDGSPISPMQSSRLKLTIKQ</sequence>
<proteinExistence type="predicted"/>
<dbReference type="Gene3D" id="3.30.200.20">
    <property type="entry name" value="Phosphorylase Kinase, domain 1"/>
    <property type="match status" value="1"/>
</dbReference>
<keyword evidence="4 12" id="KW-0732">Signal</keyword>
<dbReference type="Gene3D" id="1.10.510.10">
    <property type="entry name" value="Transferase(Phosphotransferase) domain 1"/>
    <property type="match status" value="1"/>
</dbReference>
<dbReference type="FunFam" id="3.30.200.20:FF:000285">
    <property type="entry name" value="Putative inactive leucine-rich repeat receptor-like protein kinase"/>
    <property type="match status" value="1"/>
</dbReference>
<dbReference type="InterPro" id="IPR000719">
    <property type="entry name" value="Prot_kinase_dom"/>
</dbReference>
<dbReference type="FunFam" id="1.10.510.10:FF:000431">
    <property type="entry name" value="Putative inactive leucine-rich repeat receptor-like protein kinase"/>
    <property type="match status" value="1"/>
</dbReference>
<keyword evidence="5" id="KW-0677">Repeat</keyword>
<evidence type="ECO:0000256" key="2">
    <source>
        <dbReference type="ARBA" id="ARBA00022614"/>
    </source>
</evidence>
<keyword evidence="9" id="KW-0325">Glycoprotein</keyword>
<name>A0ABD1R1A7_9LAMI</name>
<dbReference type="PANTHER" id="PTHR48006">
    <property type="entry name" value="LEUCINE-RICH REPEAT-CONTAINING PROTEIN DDB_G0281931-RELATED"/>
    <property type="match status" value="1"/>
</dbReference>
<evidence type="ECO:0000313" key="15">
    <source>
        <dbReference type="Proteomes" id="UP001604336"/>
    </source>
</evidence>
<feature type="chain" id="PRO_5044757869" evidence="12">
    <location>
        <begin position="24"/>
        <end position="796"/>
    </location>
</feature>
<evidence type="ECO:0000256" key="3">
    <source>
        <dbReference type="ARBA" id="ARBA00022692"/>
    </source>
</evidence>
<evidence type="ECO:0000313" key="14">
    <source>
        <dbReference type="EMBL" id="KAL2481807.1"/>
    </source>
</evidence>
<evidence type="ECO:0000256" key="12">
    <source>
        <dbReference type="SAM" id="SignalP"/>
    </source>
</evidence>
<dbReference type="GO" id="GO:0016020">
    <property type="term" value="C:membrane"/>
    <property type="evidence" value="ECO:0007669"/>
    <property type="project" value="UniProtKB-SubCell"/>
</dbReference>
<protein>
    <submittedName>
        <fullName evidence="14">Inactive leucine-rich repeat receptor-like protein kinase</fullName>
    </submittedName>
</protein>
<dbReference type="PROSITE" id="PS50011">
    <property type="entry name" value="PROTEIN_KINASE_DOM"/>
    <property type="match status" value="1"/>
</dbReference>
<accession>A0ABD1R1A7</accession>
<dbReference type="PROSITE" id="PS51450">
    <property type="entry name" value="LRR"/>
    <property type="match status" value="1"/>
</dbReference>
<dbReference type="InterPro" id="IPR032675">
    <property type="entry name" value="LRR_dom_sf"/>
</dbReference>
<feature type="signal peptide" evidence="12">
    <location>
        <begin position="1"/>
        <end position="23"/>
    </location>
</feature>
<gene>
    <name evidence="14" type="ORF">Adt_34773</name>
</gene>
<dbReference type="Pfam" id="PF07714">
    <property type="entry name" value="PK_Tyr_Ser-Thr"/>
    <property type="match status" value="1"/>
</dbReference>
<keyword evidence="15" id="KW-1185">Reference proteome</keyword>
<evidence type="ECO:0000256" key="10">
    <source>
        <dbReference type="SAM" id="MobiDB-lite"/>
    </source>
</evidence>
<feature type="transmembrane region" description="Helical" evidence="11">
    <location>
        <begin position="388"/>
        <end position="412"/>
    </location>
</feature>
<reference evidence="15" key="1">
    <citation type="submission" date="2024-07" db="EMBL/GenBank/DDBJ databases">
        <title>Two chromosome-level genome assemblies of Korean endemic species Abeliophyllum distichum and Forsythia ovata (Oleaceae).</title>
        <authorList>
            <person name="Jang H."/>
        </authorList>
    </citation>
    <scope>NUCLEOTIDE SEQUENCE [LARGE SCALE GENOMIC DNA]</scope>
</reference>
<evidence type="ECO:0000259" key="13">
    <source>
        <dbReference type="PROSITE" id="PS50011"/>
    </source>
</evidence>
<comment type="subcellular location">
    <subcellularLocation>
        <location evidence="1">Membrane</location>
        <topology evidence="1">Single-pass type I membrane protein</topology>
    </subcellularLocation>
</comment>